<comment type="caution">
    <text evidence="1">The sequence shown here is derived from an EMBL/GenBank/DDBJ whole genome shotgun (WGS) entry which is preliminary data.</text>
</comment>
<gene>
    <name evidence="1" type="ORF">T11_10282</name>
</gene>
<accession>A0A0V1GBR3</accession>
<reference evidence="1" key="1">
    <citation type="submission" date="2015-01" db="EMBL/GenBank/DDBJ databases">
        <title>Evolution of Trichinella species and genotypes.</title>
        <authorList>
            <person name="Korhonen P.K."/>
            <person name="Edoardo P."/>
            <person name="Giuseppe L.R."/>
            <person name="Gasser R.B."/>
        </authorList>
    </citation>
    <scope>NUCLEOTIDE SEQUENCE [LARGE SCALE GENOMIC DNA]</scope>
    <source>
        <strain evidence="1">ISS1029</strain>
    </source>
</reference>
<evidence type="ECO:0000313" key="2">
    <source>
        <dbReference type="Proteomes" id="UP000055024"/>
    </source>
</evidence>
<dbReference type="Proteomes" id="UP000055024">
    <property type="component" value="Unassembled WGS sequence"/>
</dbReference>
<name>A0A0V1GBR3_9BILA</name>
<dbReference type="AlphaFoldDB" id="A0A0V1GBR3"/>
<dbReference type="EMBL" id="JYDP01003510">
    <property type="protein sequence ID" value="KRY95713.1"/>
    <property type="molecule type" value="Genomic_DNA"/>
</dbReference>
<protein>
    <submittedName>
        <fullName evidence="1">Uncharacterized protein</fullName>
    </submittedName>
</protein>
<proteinExistence type="predicted"/>
<keyword evidence="2" id="KW-1185">Reference proteome</keyword>
<feature type="non-terminal residue" evidence="1">
    <location>
        <position position="1"/>
    </location>
</feature>
<evidence type="ECO:0000313" key="1">
    <source>
        <dbReference type="EMBL" id="KRY95713.1"/>
    </source>
</evidence>
<sequence>LSTNWVLTGRFSQKLPEKSFFAVWVLTGPFSRKFPEKSFSSLFRVN</sequence>
<organism evidence="1 2">
    <name type="scientific">Trichinella zimbabwensis</name>
    <dbReference type="NCBI Taxonomy" id="268475"/>
    <lineage>
        <taxon>Eukaryota</taxon>
        <taxon>Metazoa</taxon>
        <taxon>Ecdysozoa</taxon>
        <taxon>Nematoda</taxon>
        <taxon>Enoplea</taxon>
        <taxon>Dorylaimia</taxon>
        <taxon>Trichinellida</taxon>
        <taxon>Trichinellidae</taxon>
        <taxon>Trichinella</taxon>
    </lineage>
</organism>